<dbReference type="Gene3D" id="2.60.120.200">
    <property type="match status" value="1"/>
</dbReference>
<keyword evidence="12" id="KW-0675">Receptor</keyword>
<feature type="signal peptide" evidence="15">
    <location>
        <begin position="1"/>
        <end position="28"/>
    </location>
</feature>
<feature type="binding site" evidence="13">
    <location>
        <position position="376"/>
    </location>
    <ligand>
        <name>ATP</name>
        <dbReference type="ChEBI" id="CHEBI:30616"/>
    </ligand>
</feature>
<keyword evidence="10 14" id="KW-1133">Transmembrane helix</keyword>
<comment type="similarity">
    <text evidence="2">Belongs to the leguminous lectin family.</text>
</comment>
<evidence type="ECO:0000259" key="16">
    <source>
        <dbReference type="PROSITE" id="PS50011"/>
    </source>
</evidence>
<organism evidence="17 18">
    <name type="scientific">Citrullus colocynthis</name>
    <name type="common">colocynth</name>
    <dbReference type="NCBI Taxonomy" id="252529"/>
    <lineage>
        <taxon>Eukaryota</taxon>
        <taxon>Viridiplantae</taxon>
        <taxon>Streptophyta</taxon>
        <taxon>Embryophyta</taxon>
        <taxon>Tracheophyta</taxon>
        <taxon>Spermatophyta</taxon>
        <taxon>Magnoliopsida</taxon>
        <taxon>eudicotyledons</taxon>
        <taxon>Gunneridae</taxon>
        <taxon>Pentapetalae</taxon>
        <taxon>rosids</taxon>
        <taxon>fabids</taxon>
        <taxon>Cucurbitales</taxon>
        <taxon>Cucurbitaceae</taxon>
        <taxon>Benincaseae</taxon>
        <taxon>Citrullus</taxon>
    </lineage>
</organism>
<evidence type="ECO:0000256" key="3">
    <source>
        <dbReference type="ARBA" id="ARBA00008536"/>
    </source>
</evidence>
<evidence type="ECO:0000256" key="1">
    <source>
        <dbReference type="ARBA" id="ARBA00004479"/>
    </source>
</evidence>
<keyword evidence="9 13" id="KW-0067">ATP-binding</keyword>
<feature type="domain" description="Protein kinase" evidence="16">
    <location>
        <begin position="346"/>
        <end position="433"/>
    </location>
</feature>
<dbReference type="CDD" id="cd06899">
    <property type="entry name" value="lectin_legume_LecRK_Arcelin_ConA"/>
    <property type="match status" value="1"/>
</dbReference>
<comment type="similarity">
    <text evidence="4">In the C-terminal section; belongs to the protein kinase superfamily. Ser/Thr protein kinase family.</text>
</comment>
<evidence type="ECO:0000313" key="17">
    <source>
        <dbReference type="EMBL" id="CAK9309067.1"/>
    </source>
</evidence>
<evidence type="ECO:0000256" key="9">
    <source>
        <dbReference type="ARBA" id="ARBA00022840"/>
    </source>
</evidence>
<dbReference type="SUPFAM" id="SSF49899">
    <property type="entry name" value="Concanavalin A-like lectins/glucanases"/>
    <property type="match status" value="1"/>
</dbReference>
<dbReference type="PROSITE" id="PS50011">
    <property type="entry name" value="PROTEIN_KINASE_DOM"/>
    <property type="match status" value="1"/>
</dbReference>
<dbReference type="InterPro" id="IPR000719">
    <property type="entry name" value="Prot_kinase_dom"/>
</dbReference>
<dbReference type="Proteomes" id="UP001642487">
    <property type="component" value="Chromosome 1"/>
</dbReference>
<dbReference type="InterPro" id="IPR050528">
    <property type="entry name" value="L-type_Lectin-RKs"/>
</dbReference>
<evidence type="ECO:0000256" key="13">
    <source>
        <dbReference type="PROSITE-ProRule" id="PRU10141"/>
    </source>
</evidence>
<dbReference type="PROSITE" id="PS00107">
    <property type="entry name" value="PROTEIN_KINASE_ATP"/>
    <property type="match status" value="1"/>
</dbReference>
<gene>
    <name evidence="17" type="ORF">CITCOLO1_LOCUS593</name>
</gene>
<feature type="chain" id="PRO_5046534402" description="Protein kinase domain-containing protein" evidence="15">
    <location>
        <begin position="29"/>
        <end position="433"/>
    </location>
</feature>
<dbReference type="Pfam" id="PF00139">
    <property type="entry name" value="Lectin_legB"/>
    <property type="match status" value="1"/>
</dbReference>
<evidence type="ECO:0000313" key="18">
    <source>
        <dbReference type="Proteomes" id="UP001642487"/>
    </source>
</evidence>
<keyword evidence="7" id="KW-0430">Lectin</keyword>
<feature type="non-terminal residue" evidence="17">
    <location>
        <position position="433"/>
    </location>
</feature>
<evidence type="ECO:0000256" key="6">
    <source>
        <dbReference type="ARBA" id="ARBA00022729"/>
    </source>
</evidence>
<keyword evidence="5 14" id="KW-0812">Transmembrane</keyword>
<dbReference type="InterPro" id="IPR017441">
    <property type="entry name" value="Protein_kinase_ATP_BS"/>
</dbReference>
<feature type="transmembrane region" description="Helical" evidence="14">
    <location>
        <begin position="276"/>
        <end position="299"/>
    </location>
</feature>
<comment type="subcellular location">
    <subcellularLocation>
        <location evidence="1">Membrane</location>
        <topology evidence="1">Single-pass type I membrane protein</topology>
    </subcellularLocation>
</comment>
<reference evidence="17 18" key="1">
    <citation type="submission" date="2024-03" db="EMBL/GenBank/DDBJ databases">
        <authorList>
            <person name="Gkanogiannis A."/>
            <person name="Becerra Lopez-Lavalle L."/>
        </authorList>
    </citation>
    <scope>NUCLEOTIDE SEQUENCE [LARGE SCALE GENOMIC DNA]</scope>
</reference>
<dbReference type="Gene3D" id="3.30.200.20">
    <property type="entry name" value="Phosphorylase Kinase, domain 1"/>
    <property type="match status" value="1"/>
</dbReference>
<evidence type="ECO:0000256" key="8">
    <source>
        <dbReference type="ARBA" id="ARBA00022741"/>
    </source>
</evidence>
<evidence type="ECO:0000256" key="2">
    <source>
        <dbReference type="ARBA" id="ARBA00007606"/>
    </source>
</evidence>
<sequence>MEASLYTFSMLTHLFLLLLPYLSLLVDSVSFKIDQFEPTETRLLYQGDAVPTNGAVMFSDPEYSCLVGQAIYKDAIPIWDSETGKLTDFTTHFSFTIDTQNASHYGNGVAFFLAPAGFHIPPNSAGGYLGLFNKTYADSSRNQILHVEFDSYSNDWDPKFEHVGININSVSSSNFTKWNVSLHSLDTVDVFISYDSTTKYLSVSWINEKTATSLENTTLSYQIDLMKILPQWAKVGFSAATGAYLERHLLFSWEFNSSLDMKQPASTEKSGKKVDVIVGVTVSIGVSILIAIIAFVVLWRLKQKKRKSEEEKSEEVNLTSINDDLERGAGPRRFSSKLLAMATNNFSNERKLGEGGFGAVYRGYIPDIDLTVAVKKISRGSRQGRKEYITEVKIISRLRHRNLVQLIGWCHDKGEFLLVYEFMPNGSLDSHLF</sequence>
<dbReference type="EMBL" id="OZ021735">
    <property type="protein sequence ID" value="CAK9309067.1"/>
    <property type="molecule type" value="Genomic_DNA"/>
</dbReference>
<protein>
    <recommendedName>
        <fullName evidence="16">Protein kinase domain-containing protein</fullName>
    </recommendedName>
</protein>
<dbReference type="InterPro" id="IPR001220">
    <property type="entry name" value="Legume_lectin_dom"/>
</dbReference>
<dbReference type="InterPro" id="IPR013320">
    <property type="entry name" value="ConA-like_dom_sf"/>
</dbReference>
<dbReference type="InterPro" id="IPR001245">
    <property type="entry name" value="Ser-Thr/Tyr_kinase_cat_dom"/>
</dbReference>
<comment type="similarity">
    <text evidence="3">In the N-terminal section; belongs to the leguminous lectin family.</text>
</comment>
<dbReference type="InterPro" id="IPR011009">
    <property type="entry name" value="Kinase-like_dom_sf"/>
</dbReference>
<dbReference type="Pfam" id="PF07714">
    <property type="entry name" value="PK_Tyr_Ser-Thr"/>
    <property type="match status" value="1"/>
</dbReference>
<keyword evidence="18" id="KW-1185">Reference proteome</keyword>
<evidence type="ECO:0000256" key="5">
    <source>
        <dbReference type="ARBA" id="ARBA00022692"/>
    </source>
</evidence>
<evidence type="ECO:0000256" key="7">
    <source>
        <dbReference type="ARBA" id="ARBA00022734"/>
    </source>
</evidence>
<name>A0ABP0XR89_9ROSI</name>
<keyword evidence="6 15" id="KW-0732">Signal</keyword>
<evidence type="ECO:0000256" key="15">
    <source>
        <dbReference type="SAM" id="SignalP"/>
    </source>
</evidence>
<evidence type="ECO:0000256" key="11">
    <source>
        <dbReference type="ARBA" id="ARBA00023136"/>
    </source>
</evidence>
<evidence type="ECO:0000256" key="14">
    <source>
        <dbReference type="SAM" id="Phobius"/>
    </source>
</evidence>
<dbReference type="PANTHER" id="PTHR27007">
    <property type="match status" value="1"/>
</dbReference>
<keyword evidence="8 13" id="KW-0547">Nucleotide-binding</keyword>
<evidence type="ECO:0000256" key="12">
    <source>
        <dbReference type="ARBA" id="ARBA00023170"/>
    </source>
</evidence>
<evidence type="ECO:0000256" key="4">
    <source>
        <dbReference type="ARBA" id="ARBA00010217"/>
    </source>
</evidence>
<accession>A0ABP0XR89</accession>
<dbReference type="SUPFAM" id="SSF56112">
    <property type="entry name" value="Protein kinase-like (PK-like)"/>
    <property type="match status" value="1"/>
</dbReference>
<keyword evidence="11 14" id="KW-0472">Membrane</keyword>
<evidence type="ECO:0000256" key="10">
    <source>
        <dbReference type="ARBA" id="ARBA00022989"/>
    </source>
</evidence>
<proteinExistence type="inferred from homology"/>